<feature type="region of interest" description="Disordered" evidence="1">
    <location>
        <begin position="1"/>
        <end position="25"/>
    </location>
</feature>
<dbReference type="KEGG" id="stri:C7M71_007145"/>
<evidence type="ECO:0000313" key="3">
    <source>
        <dbReference type="Proteomes" id="UP000249340"/>
    </source>
</evidence>
<protein>
    <submittedName>
        <fullName evidence="2">Uncharacterized protein</fullName>
    </submittedName>
</protein>
<proteinExistence type="predicted"/>
<dbReference type="Pfam" id="PF19372">
    <property type="entry name" value="DUF5947"/>
    <property type="match status" value="1"/>
</dbReference>
<dbReference type="AlphaFoldDB" id="A0A345SU43"/>
<dbReference type="RefSeq" id="WP_114914231.1">
    <property type="nucleotide sequence ID" value="NZ_CP031264.1"/>
</dbReference>
<dbReference type="InterPro" id="IPR045991">
    <property type="entry name" value="DUF5947"/>
</dbReference>
<dbReference type="Proteomes" id="UP000249340">
    <property type="component" value="Chromosome"/>
</dbReference>
<accession>A0A345SU43</accession>
<reference evidence="3" key="1">
    <citation type="submission" date="2018-07" db="EMBL/GenBank/DDBJ databases">
        <title>Streptacidiphilus bronchialis DSM 106435 chromosome.</title>
        <authorList>
            <person name="Batra D."/>
            <person name="Gulvik C.A."/>
        </authorList>
    </citation>
    <scope>NUCLEOTIDE SEQUENCE [LARGE SCALE GENOMIC DNA]</scope>
    <source>
        <strain evidence="3">DSM 106435</strain>
    </source>
</reference>
<keyword evidence="3" id="KW-1185">Reference proteome</keyword>
<name>A0A345SU43_9ACTN</name>
<sequence length="220" mass="23968">MSPSRTAPAPPGRERTGLRRFTAPRPPEPERCELCGVGLAAGHRHLVDAEQRSLTCACVPCALLFDRPGAGSGRFRTVPDRWLTDPELRLDAAAWESLAIPVGVAFFFRNSVLDRMVAFYPSPAGATEGEPDPAAWEAVFGDSPLAALLQPDVEALLVRRSEGRSDCYLLPVDAAYELVGRMRLHWQGFDGGAEARAELAGFFDRLAERATVVRREGGRP</sequence>
<gene>
    <name evidence="2" type="ORF">C7M71_007145</name>
</gene>
<evidence type="ECO:0000256" key="1">
    <source>
        <dbReference type="SAM" id="MobiDB-lite"/>
    </source>
</evidence>
<dbReference type="EMBL" id="CP031264">
    <property type="protein sequence ID" value="AXI77248.1"/>
    <property type="molecule type" value="Genomic_DNA"/>
</dbReference>
<organism evidence="2 3">
    <name type="scientific">Peterkaempfera bronchialis</name>
    <dbReference type="NCBI Taxonomy" id="2126346"/>
    <lineage>
        <taxon>Bacteria</taxon>
        <taxon>Bacillati</taxon>
        <taxon>Actinomycetota</taxon>
        <taxon>Actinomycetes</taxon>
        <taxon>Kitasatosporales</taxon>
        <taxon>Streptomycetaceae</taxon>
        <taxon>Peterkaempfera</taxon>
    </lineage>
</organism>
<evidence type="ECO:0000313" key="2">
    <source>
        <dbReference type="EMBL" id="AXI77248.1"/>
    </source>
</evidence>
<dbReference type="OrthoDB" id="152349at2"/>